<dbReference type="Proteomes" id="UP000031419">
    <property type="component" value="Unassembled WGS sequence"/>
</dbReference>
<dbReference type="EMBL" id="JNVU01000002">
    <property type="protein sequence ID" value="KEI46116.1"/>
    <property type="molecule type" value="Genomic_DNA"/>
</dbReference>
<name>A0A073B3M0_9PSEU</name>
<dbReference type="OrthoDB" id="9813713at2"/>
<accession>A0A073B3M0</accession>
<comment type="caution">
    <text evidence="1">The sequence shown here is derived from an EMBL/GenBank/DDBJ whole genome shotgun (WGS) entry which is preliminary data.</text>
</comment>
<dbReference type="Pfam" id="PF04134">
    <property type="entry name" value="DCC1-like"/>
    <property type="match status" value="1"/>
</dbReference>
<dbReference type="AlphaFoldDB" id="A0A073B3M0"/>
<dbReference type="eggNOG" id="COG3011">
    <property type="taxonomic scope" value="Bacteria"/>
</dbReference>
<dbReference type="InterPro" id="IPR007263">
    <property type="entry name" value="DCC1-like"/>
</dbReference>
<proteinExistence type="predicted"/>
<gene>
    <name evidence="1" type="ORF">GU90_00240</name>
</gene>
<evidence type="ECO:0000313" key="1">
    <source>
        <dbReference type="EMBL" id="KEI46116.1"/>
    </source>
</evidence>
<reference evidence="1 2" key="1">
    <citation type="submission" date="2014-06" db="EMBL/GenBank/DDBJ databases">
        <title>Saccharopolyspora rectivirgula DSM-43113 Genome sequencing.</title>
        <authorList>
            <person name="Barrera C."/>
            <person name="Millon L."/>
            <person name="Rognon B."/>
            <person name="Zaugg C."/>
            <person name="Monod M."/>
        </authorList>
    </citation>
    <scope>NUCLEOTIDE SEQUENCE [LARGE SCALE GENOMIC DNA]</scope>
    <source>
        <strain evidence="1 2">DSM 43113</strain>
    </source>
</reference>
<organism evidence="1 2">
    <name type="scientific">Saccharopolyspora rectivirgula</name>
    <dbReference type="NCBI Taxonomy" id="28042"/>
    <lineage>
        <taxon>Bacteria</taxon>
        <taxon>Bacillati</taxon>
        <taxon>Actinomycetota</taxon>
        <taxon>Actinomycetes</taxon>
        <taxon>Pseudonocardiales</taxon>
        <taxon>Pseudonocardiaceae</taxon>
        <taxon>Saccharopolyspora</taxon>
    </lineage>
</organism>
<keyword evidence="2" id="KW-1185">Reference proteome</keyword>
<dbReference type="STRING" id="28042.GU90_00240"/>
<sequence length="134" mass="14768">MTDEQRTSRFPVLVYDGDCGFCTRCVRWAVRLPVSMRVVPWQETDVAALGSTAERARAEVLWISGPGQVRGGADAVAGLLEQCRFPWSSLGRLLSAPGVRRVADRLYTWVAANRHRFPGSTPACQLPPQERPGS</sequence>
<protein>
    <submittedName>
        <fullName evidence="1">Thiol-disulfide oxidoreductase</fullName>
    </submittedName>
</protein>
<dbReference type="RefSeq" id="WP_029722265.1">
    <property type="nucleotide sequence ID" value="NZ_JAJUIW010000020.1"/>
</dbReference>
<evidence type="ECO:0000313" key="2">
    <source>
        <dbReference type="Proteomes" id="UP000031419"/>
    </source>
</evidence>
<dbReference type="GO" id="GO:0015035">
    <property type="term" value="F:protein-disulfide reductase activity"/>
    <property type="evidence" value="ECO:0007669"/>
    <property type="project" value="InterPro"/>
</dbReference>